<dbReference type="Pfam" id="PF00392">
    <property type="entry name" value="GntR"/>
    <property type="match status" value="1"/>
</dbReference>
<evidence type="ECO:0000256" key="1">
    <source>
        <dbReference type="ARBA" id="ARBA00023015"/>
    </source>
</evidence>
<proteinExistence type="predicted"/>
<dbReference type="SUPFAM" id="SSF46785">
    <property type="entry name" value="Winged helix' DNA-binding domain"/>
    <property type="match status" value="1"/>
</dbReference>
<dbReference type="InterPro" id="IPR050679">
    <property type="entry name" value="Bact_HTH_transcr_reg"/>
</dbReference>
<organism evidence="5 6">
    <name type="scientific">Pseudonocardia sulfidoxydans NBRC 16205</name>
    <dbReference type="NCBI Taxonomy" id="1223511"/>
    <lineage>
        <taxon>Bacteria</taxon>
        <taxon>Bacillati</taxon>
        <taxon>Actinomycetota</taxon>
        <taxon>Actinomycetes</taxon>
        <taxon>Pseudonocardiales</taxon>
        <taxon>Pseudonocardiaceae</taxon>
        <taxon>Pseudonocardia</taxon>
    </lineage>
</organism>
<keyword evidence="6" id="KW-1185">Reference proteome</keyword>
<dbReference type="SMART" id="SM00345">
    <property type="entry name" value="HTH_GNTR"/>
    <property type="match status" value="1"/>
</dbReference>
<sequence length="116" mass="12531">MCELADWTRGEPAYLQVAEALRQQIRSGQLVPGQQLPSYSALMREYGVSITVARSAVAELRTEGLVTTHQGKGAFVLEGASQAAVPRDAVLAALRRDLDALATRVAELEAQRADPR</sequence>
<dbReference type="InterPro" id="IPR000524">
    <property type="entry name" value="Tscrpt_reg_HTH_GntR"/>
</dbReference>
<dbReference type="GO" id="GO:0003677">
    <property type="term" value="F:DNA binding"/>
    <property type="evidence" value="ECO:0007669"/>
    <property type="project" value="UniProtKB-KW"/>
</dbReference>
<dbReference type="GO" id="GO:0003700">
    <property type="term" value="F:DNA-binding transcription factor activity"/>
    <property type="evidence" value="ECO:0007669"/>
    <property type="project" value="InterPro"/>
</dbReference>
<dbReference type="InterPro" id="IPR036390">
    <property type="entry name" value="WH_DNA-bd_sf"/>
</dbReference>
<dbReference type="OrthoDB" id="3579313at2"/>
<dbReference type="PROSITE" id="PS50949">
    <property type="entry name" value="HTH_GNTR"/>
    <property type="match status" value="1"/>
</dbReference>
<dbReference type="CDD" id="cd07377">
    <property type="entry name" value="WHTH_GntR"/>
    <property type="match status" value="1"/>
</dbReference>
<gene>
    <name evidence="5" type="ORF">PSU4_27890</name>
</gene>
<accession>A0A511DGB8</accession>
<dbReference type="GO" id="GO:0045892">
    <property type="term" value="P:negative regulation of DNA-templated transcription"/>
    <property type="evidence" value="ECO:0007669"/>
    <property type="project" value="TreeGrafter"/>
</dbReference>
<dbReference type="InterPro" id="IPR036388">
    <property type="entry name" value="WH-like_DNA-bd_sf"/>
</dbReference>
<keyword evidence="1" id="KW-0805">Transcription regulation</keyword>
<dbReference type="Proteomes" id="UP000321685">
    <property type="component" value="Unassembled WGS sequence"/>
</dbReference>
<dbReference type="PANTHER" id="PTHR44846">
    <property type="entry name" value="MANNOSYL-D-GLYCERATE TRANSPORT/METABOLISM SYSTEM REPRESSOR MNGR-RELATED"/>
    <property type="match status" value="1"/>
</dbReference>
<evidence type="ECO:0000259" key="4">
    <source>
        <dbReference type="PROSITE" id="PS50949"/>
    </source>
</evidence>
<dbReference type="AlphaFoldDB" id="A0A511DGB8"/>
<dbReference type="EMBL" id="BJVJ01000024">
    <property type="protein sequence ID" value="GEL23835.1"/>
    <property type="molecule type" value="Genomic_DNA"/>
</dbReference>
<name>A0A511DGB8_9PSEU</name>
<evidence type="ECO:0000313" key="6">
    <source>
        <dbReference type="Proteomes" id="UP000321685"/>
    </source>
</evidence>
<keyword evidence="2" id="KW-0238">DNA-binding</keyword>
<reference evidence="5 6" key="1">
    <citation type="submission" date="2019-07" db="EMBL/GenBank/DDBJ databases">
        <title>Whole genome shotgun sequence of Pseudonocardia sulfidoxydans NBRC 16205.</title>
        <authorList>
            <person name="Hosoyama A."/>
            <person name="Uohara A."/>
            <person name="Ohji S."/>
            <person name="Ichikawa N."/>
        </authorList>
    </citation>
    <scope>NUCLEOTIDE SEQUENCE [LARGE SCALE GENOMIC DNA]</scope>
    <source>
        <strain evidence="5 6">NBRC 16205</strain>
    </source>
</reference>
<keyword evidence="3" id="KW-0804">Transcription</keyword>
<evidence type="ECO:0000256" key="3">
    <source>
        <dbReference type="ARBA" id="ARBA00023163"/>
    </source>
</evidence>
<feature type="domain" description="HTH gntR-type" evidence="4">
    <location>
        <begin position="11"/>
        <end position="79"/>
    </location>
</feature>
<comment type="caution">
    <text evidence="5">The sequence shown here is derived from an EMBL/GenBank/DDBJ whole genome shotgun (WGS) entry which is preliminary data.</text>
</comment>
<dbReference type="PANTHER" id="PTHR44846:SF17">
    <property type="entry name" value="GNTR-FAMILY TRANSCRIPTIONAL REGULATOR"/>
    <property type="match status" value="1"/>
</dbReference>
<evidence type="ECO:0000256" key="2">
    <source>
        <dbReference type="ARBA" id="ARBA00023125"/>
    </source>
</evidence>
<evidence type="ECO:0000313" key="5">
    <source>
        <dbReference type="EMBL" id="GEL23835.1"/>
    </source>
</evidence>
<protein>
    <recommendedName>
        <fullName evidence="4">HTH gntR-type domain-containing protein</fullName>
    </recommendedName>
</protein>
<dbReference type="Gene3D" id="1.10.10.10">
    <property type="entry name" value="Winged helix-like DNA-binding domain superfamily/Winged helix DNA-binding domain"/>
    <property type="match status" value="1"/>
</dbReference>